<organism evidence="2 3">
    <name type="scientific">Marinobacter daqiaonensis</name>
    <dbReference type="NCBI Taxonomy" id="650891"/>
    <lineage>
        <taxon>Bacteria</taxon>
        <taxon>Pseudomonadati</taxon>
        <taxon>Pseudomonadota</taxon>
        <taxon>Gammaproteobacteria</taxon>
        <taxon>Pseudomonadales</taxon>
        <taxon>Marinobacteraceae</taxon>
        <taxon>Marinobacter</taxon>
    </lineage>
</organism>
<name>A0A1I6GND5_9GAMM</name>
<dbReference type="Proteomes" id="UP000198644">
    <property type="component" value="Unassembled WGS sequence"/>
</dbReference>
<dbReference type="RefSeq" id="WP_092008543.1">
    <property type="nucleotide sequence ID" value="NZ_FOYW01000001.1"/>
</dbReference>
<evidence type="ECO:0000313" key="2">
    <source>
        <dbReference type="EMBL" id="SFR43735.1"/>
    </source>
</evidence>
<accession>A0A1I6GND5</accession>
<dbReference type="PROSITE" id="PS51257">
    <property type="entry name" value="PROKAR_LIPOPROTEIN"/>
    <property type="match status" value="1"/>
</dbReference>
<dbReference type="SUPFAM" id="SSF159594">
    <property type="entry name" value="XCC0632-like"/>
    <property type="match status" value="1"/>
</dbReference>
<dbReference type="EMBL" id="FOYW01000001">
    <property type="protein sequence ID" value="SFR43735.1"/>
    <property type="molecule type" value="Genomic_DNA"/>
</dbReference>
<dbReference type="InterPro" id="IPR005586">
    <property type="entry name" value="ABC_trans_aux"/>
</dbReference>
<dbReference type="Pfam" id="PF03886">
    <property type="entry name" value="ABC_trans_aux"/>
    <property type="match status" value="1"/>
</dbReference>
<keyword evidence="3" id="KW-1185">Reference proteome</keyword>
<dbReference type="Gene3D" id="3.40.50.10610">
    <property type="entry name" value="ABC-type transport auxiliary lipoprotein component"/>
    <property type="match status" value="1"/>
</dbReference>
<dbReference type="STRING" id="650891.SAMN05216203_0310"/>
<sequence length="219" mass="23967">MKKAQNRPFRSPGMSFALSRWLAPACAIVISGCSVSLLPEKTPQRIFDLPYTAPEPAGRKTEQIPPLQVNRPHASGVHDSNRVVIELESDELAAYSGTRWVADAPLLLREHLVRSLRQDPRMGNVVSDESGAVTTLTLTSSLREFQEDRTGNSKVIRIYLQAQLVENGSREILATRDFQVSHEPAGESLDHSIDAFGDAATSLATELADWIVASAPARP</sequence>
<gene>
    <name evidence="2" type="ORF">SAMN05216203_0310</name>
</gene>
<evidence type="ECO:0000313" key="3">
    <source>
        <dbReference type="Proteomes" id="UP000198644"/>
    </source>
</evidence>
<evidence type="ECO:0000259" key="1">
    <source>
        <dbReference type="Pfam" id="PF03886"/>
    </source>
</evidence>
<protein>
    <submittedName>
        <fullName evidence="2">Cholesterol transport system auxiliary component</fullName>
    </submittedName>
</protein>
<proteinExistence type="predicted"/>
<dbReference type="OrthoDB" id="5795476at2"/>
<dbReference type="AlphaFoldDB" id="A0A1I6GND5"/>
<feature type="domain" description="ABC-type transport auxiliary lipoprotein component" evidence="1">
    <location>
        <begin position="53"/>
        <end position="208"/>
    </location>
</feature>
<reference evidence="2 3" key="1">
    <citation type="submission" date="2016-10" db="EMBL/GenBank/DDBJ databases">
        <authorList>
            <person name="de Groot N.N."/>
        </authorList>
    </citation>
    <scope>NUCLEOTIDE SEQUENCE [LARGE SCALE GENOMIC DNA]</scope>
    <source>
        <strain evidence="2 3">CGMCC 1.9167</strain>
    </source>
</reference>